<comment type="caution">
    <text evidence="5">The sequence shown here is derived from an EMBL/GenBank/DDBJ whole genome shotgun (WGS) entry which is preliminary data.</text>
</comment>
<dbReference type="InterPro" id="IPR033140">
    <property type="entry name" value="Lipase_GDXG_put_SER_AS"/>
</dbReference>
<evidence type="ECO:0000256" key="3">
    <source>
        <dbReference type="PROSITE-ProRule" id="PRU10038"/>
    </source>
</evidence>
<organism evidence="5 6">
    <name type="scientific">Chrysophaeum taylorii</name>
    <dbReference type="NCBI Taxonomy" id="2483200"/>
    <lineage>
        <taxon>Eukaryota</taxon>
        <taxon>Sar</taxon>
        <taxon>Stramenopiles</taxon>
        <taxon>Ochrophyta</taxon>
        <taxon>Pelagophyceae</taxon>
        <taxon>Pelagomonadales</taxon>
        <taxon>Pelagomonadaceae</taxon>
        <taxon>Chrysophaeum</taxon>
    </lineage>
</organism>
<keyword evidence="6" id="KW-1185">Reference proteome</keyword>
<accession>A0AAD7UCG0</accession>
<dbReference type="GO" id="GO:0016787">
    <property type="term" value="F:hydrolase activity"/>
    <property type="evidence" value="ECO:0007669"/>
    <property type="project" value="UniProtKB-KW"/>
</dbReference>
<sequence length="669" mass="72838">MPGAETRKKKEEGYVGALISDRFGSVGTRAFTQEEAARRAFTFSNPTFAHVLFLLVVDNNNNNNKKKEDDENSRRRHVERIGKEVWAVAAQYGTRGAVAGLLAKARRYLVGVSQGEVLENDISRDGEGLSGAYRAATLAFRVPGSAAKAVARQKVMGPKRPTWTASFEAAVTALRSAAQNVPRSIGFMRFFTDVSIPGAFLPSGALRTLDEVRWRDGDAIRTREIEWIWPREATPEMTSVPSDFCDAGLAALLREKRLPVILYLHGGAFALCGRGTHREVTFRLCLAARCAVAVPEYRRPPDATLAQALADVDRAYDRVLSYGVVPSRVVVAGDSAGGGLALSFSRLRLENDPPAAIVLFSPWVDLDEEDAVDDSRASRNANQKWDFLPRDLIDFFASKAVGEGLVFHRRQRPDRLPPILVHVGQCEVLHDQIVAMAREIRTAGGAVELAVWRDMVHVPPCFASFHDVPRQILRMSGAFVRAVAGFGANSTYLQLEAISADDVPLDDWRHLFLNSAVIAARLGNSDDDDDWRATDVCRSAMKKNNYSASFEWGGNGSAVVLVLGPLDDRDRAVVDIELRCSTAFFGTAVLLKTTAANADGLLRLAVGDATLVVASSLVRDTSFVIPARTTVDPPLFTDPSTTTPAHAAPVRQLPARVLLPPKVPTTTGA</sequence>
<name>A0AAD7UCG0_9STRA</name>
<dbReference type="InterPro" id="IPR013094">
    <property type="entry name" value="AB_hydrolase_3"/>
</dbReference>
<evidence type="ECO:0000256" key="1">
    <source>
        <dbReference type="ARBA" id="ARBA00010515"/>
    </source>
</evidence>
<evidence type="ECO:0000259" key="4">
    <source>
        <dbReference type="Pfam" id="PF07859"/>
    </source>
</evidence>
<dbReference type="Proteomes" id="UP001230188">
    <property type="component" value="Unassembled WGS sequence"/>
</dbReference>
<gene>
    <name evidence="5" type="ORF">CTAYLR_003228</name>
</gene>
<dbReference type="SUPFAM" id="SSF53474">
    <property type="entry name" value="alpha/beta-Hydrolases"/>
    <property type="match status" value="1"/>
</dbReference>
<dbReference type="PANTHER" id="PTHR48081">
    <property type="entry name" value="AB HYDROLASE SUPERFAMILY PROTEIN C4A8.06C"/>
    <property type="match status" value="1"/>
</dbReference>
<dbReference type="EMBL" id="JAQMWT010000443">
    <property type="protein sequence ID" value="KAJ8601193.1"/>
    <property type="molecule type" value="Genomic_DNA"/>
</dbReference>
<keyword evidence="2" id="KW-0378">Hydrolase</keyword>
<dbReference type="AlphaFoldDB" id="A0AAD7UCG0"/>
<reference evidence="5" key="1">
    <citation type="submission" date="2023-01" db="EMBL/GenBank/DDBJ databases">
        <title>Metagenome sequencing of chrysophaentin producing Chrysophaeum taylorii.</title>
        <authorList>
            <person name="Davison J."/>
            <person name="Bewley C."/>
        </authorList>
    </citation>
    <scope>NUCLEOTIDE SEQUENCE</scope>
    <source>
        <strain evidence="5">NIES-1699</strain>
    </source>
</reference>
<feature type="active site" evidence="3">
    <location>
        <position position="335"/>
    </location>
</feature>
<dbReference type="PANTHER" id="PTHR48081:SF8">
    <property type="entry name" value="ALPHA_BETA HYDROLASE FOLD-3 DOMAIN-CONTAINING PROTEIN-RELATED"/>
    <property type="match status" value="1"/>
</dbReference>
<dbReference type="InterPro" id="IPR029058">
    <property type="entry name" value="AB_hydrolase_fold"/>
</dbReference>
<evidence type="ECO:0000313" key="5">
    <source>
        <dbReference type="EMBL" id="KAJ8601193.1"/>
    </source>
</evidence>
<evidence type="ECO:0000256" key="2">
    <source>
        <dbReference type="ARBA" id="ARBA00022801"/>
    </source>
</evidence>
<evidence type="ECO:0000313" key="6">
    <source>
        <dbReference type="Proteomes" id="UP001230188"/>
    </source>
</evidence>
<dbReference type="Pfam" id="PF07859">
    <property type="entry name" value="Abhydrolase_3"/>
    <property type="match status" value="1"/>
</dbReference>
<dbReference type="Gene3D" id="3.40.50.1820">
    <property type="entry name" value="alpha/beta hydrolase"/>
    <property type="match status" value="1"/>
</dbReference>
<comment type="similarity">
    <text evidence="1">Belongs to the 'GDXG' lipolytic enzyme family.</text>
</comment>
<feature type="domain" description="Alpha/beta hydrolase fold-3" evidence="4">
    <location>
        <begin position="261"/>
        <end position="458"/>
    </location>
</feature>
<proteinExistence type="inferred from homology"/>
<dbReference type="PROSITE" id="PS01174">
    <property type="entry name" value="LIPASE_GDXG_SER"/>
    <property type="match status" value="1"/>
</dbReference>
<dbReference type="InterPro" id="IPR050300">
    <property type="entry name" value="GDXG_lipolytic_enzyme"/>
</dbReference>
<protein>
    <recommendedName>
        <fullName evidence="4">Alpha/beta hydrolase fold-3 domain-containing protein</fullName>
    </recommendedName>
</protein>